<evidence type="ECO:0000313" key="1">
    <source>
        <dbReference type="EMBL" id="SMP51662.1"/>
    </source>
</evidence>
<keyword evidence="2" id="KW-1185">Reference proteome</keyword>
<organism evidence="1 2">
    <name type="scientific">Noviherbaspirillum suwonense</name>
    <dbReference type="NCBI Taxonomy" id="1224511"/>
    <lineage>
        <taxon>Bacteria</taxon>
        <taxon>Pseudomonadati</taxon>
        <taxon>Pseudomonadota</taxon>
        <taxon>Betaproteobacteria</taxon>
        <taxon>Burkholderiales</taxon>
        <taxon>Oxalobacteraceae</taxon>
        <taxon>Noviherbaspirillum</taxon>
    </lineage>
</organism>
<dbReference type="Proteomes" id="UP001158049">
    <property type="component" value="Unassembled WGS sequence"/>
</dbReference>
<evidence type="ECO:0000313" key="2">
    <source>
        <dbReference type="Proteomes" id="UP001158049"/>
    </source>
</evidence>
<sequence>MSPDILIIQDQAGFHLLHGYLHLAMALNDSGRTAIDVPEFGTVLVARTADGLMVETEGRHLPLLSN</sequence>
<reference evidence="1 2" key="1">
    <citation type="submission" date="2017-05" db="EMBL/GenBank/DDBJ databases">
        <authorList>
            <person name="Varghese N."/>
            <person name="Submissions S."/>
        </authorList>
    </citation>
    <scope>NUCLEOTIDE SEQUENCE [LARGE SCALE GENOMIC DNA]</scope>
    <source>
        <strain evidence="1 2">DSM 26001</strain>
    </source>
</reference>
<comment type="caution">
    <text evidence="1">The sequence shown here is derived from an EMBL/GenBank/DDBJ whole genome shotgun (WGS) entry which is preliminary data.</text>
</comment>
<accession>A0ABY1Q018</accession>
<dbReference type="EMBL" id="FXUL01000003">
    <property type="protein sequence ID" value="SMP51662.1"/>
    <property type="molecule type" value="Genomic_DNA"/>
</dbReference>
<proteinExistence type="predicted"/>
<protein>
    <submittedName>
        <fullName evidence="1">Uncharacterized protein</fullName>
    </submittedName>
</protein>
<dbReference type="RefSeq" id="WP_283441320.1">
    <property type="nucleotide sequence ID" value="NZ_FXUL01000003.1"/>
</dbReference>
<gene>
    <name evidence="1" type="ORF">SAMN06295970_10342</name>
</gene>
<name>A0ABY1Q018_9BURK</name>